<name>A0AAU7KDC2_9GAMM</name>
<dbReference type="InterPro" id="IPR006186">
    <property type="entry name" value="Ser/Thr-sp_prot-phosphatase"/>
</dbReference>
<dbReference type="InterPro" id="IPR004843">
    <property type="entry name" value="Calcineurin-like_PHP"/>
</dbReference>
<reference evidence="2" key="1">
    <citation type="submission" date="2022-06" db="EMBL/GenBank/DDBJ databases">
        <title>A novel DMS-producing enzyme.</title>
        <authorList>
            <person name="Zhang Y."/>
        </authorList>
    </citation>
    <scope>NUCLEOTIDE SEQUENCE</scope>
    <source>
        <strain evidence="2">RT37</strain>
    </source>
</reference>
<dbReference type="Gene3D" id="3.60.21.10">
    <property type="match status" value="1"/>
</dbReference>
<dbReference type="GO" id="GO:0008803">
    <property type="term" value="F:bis(5'-nucleosyl)-tetraphosphatase (symmetrical) activity"/>
    <property type="evidence" value="ECO:0007669"/>
    <property type="project" value="TreeGrafter"/>
</dbReference>
<dbReference type="InterPro" id="IPR029052">
    <property type="entry name" value="Metallo-depent_PP-like"/>
</dbReference>
<dbReference type="GO" id="GO:0005737">
    <property type="term" value="C:cytoplasm"/>
    <property type="evidence" value="ECO:0007669"/>
    <property type="project" value="TreeGrafter"/>
</dbReference>
<dbReference type="RefSeq" id="WP_348826740.1">
    <property type="nucleotide sequence ID" value="NZ_CP098827.1"/>
</dbReference>
<protein>
    <submittedName>
        <fullName evidence="2">Metallophosphoesterase</fullName>
    </submittedName>
</protein>
<sequence>MRCIRHGPNRKGRDYVVGDVHGQYAQLMEALERVDFDVARDRLFCVGDLVDRGEASLACLALALEPWCFAVKGNHEQMAITALAEGGGMAWDLWQRNGGNWVFLDGVEEARSTMNAARPHLPLAREICAGQRRLGVVHADPPDDWGQIEQTPAEHLLWSRRRFRRDSGGSLDSTRVEGVDAVVVGHTIVEAPLWLGNVLHLDTGACDGGRLTLAAVDDILDAIP</sequence>
<dbReference type="PANTHER" id="PTHR42850">
    <property type="entry name" value="METALLOPHOSPHOESTERASE"/>
    <property type="match status" value="1"/>
</dbReference>
<dbReference type="Pfam" id="PF00149">
    <property type="entry name" value="Metallophos"/>
    <property type="match status" value="1"/>
</dbReference>
<dbReference type="PANTHER" id="PTHR42850:SF4">
    <property type="entry name" value="ZINC-DEPENDENT ENDOPOLYPHOSPHATASE"/>
    <property type="match status" value="1"/>
</dbReference>
<organism evidence="2">
    <name type="scientific">Halomonas sp. RT37</name>
    <dbReference type="NCBI Taxonomy" id="2950872"/>
    <lineage>
        <taxon>Bacteria</taxon>
        <taxon>Pseudomonadati</taxon>
        <taxon>Pseudomonadota</taxon>
        <taxon>Gammaproteobacteria</taxon>
        <taxon>Oceanospirillales</taxon>
        <taxon>Halomonadaceae</taxon>
        <taxon>Halomonas</taxon>
    </lineage>
</organism>
<gene>
    <name evidence="2" type="ORF">NFG58_13585</name>
</gene>
<dbReference type="SUPFAM" id="SSF56300">
    <property type="entry name" value="Metallo-dependent phosphatases"/>
    <property type="match status" value="1"/>
</dbReference>
<accession>A0AAU7KDC2</accession>
<dbReference type="GO" id="GO:0016791">
    <property type="term" value="F:phosphatase activity"/>
    <property type="evidence" value="ECO:0007669"/>
    <property type="project" value="TreeGrafter"/>
</dbReference>
<dbReference type="GO" id="GO:0110154">
    <property type="term" value="P:RNA decapping"/>
    <property type="evidence" value="ECO:0007669"/>
    <property type="project" value="TreeGrafter"/>
</dbReference>
<evidence type="ECO:0000313" key="2">
    <source>
        <dbReference type="EMBL" id="XBO69651.1"/>
    </source>
</evidence>
<dbReference type="EMBL" id="CP098827">
    <property type="protein sequence ID" value="XBO69651.1"/>
    <property type="molecule type" value="Genomic_DNA"/>
</dbReference>
<dbReference type="AlphaFoldDB" id="A0AAU7KDC2"/>
<feature type="domain" description="Serine/threonine specific protein phosphatases" evidence="1">
    <location>
        <begin position="71"/>
        <end position="76"/>
    </location>
</feature>
<proteinExistence type="predicted"/>
<evidence type="ECO:0000259" key="1">
    <source>
        <dbReference type="PROSITE" id="PS00125"/>
    </source>
</evidence>
<dbReference type="InterPro" id="IPR050126">
    <property type="entry name" value="Ap4A_hydrolase"/>
</dbReference>
<dbReference type="PROSITE" id="PS00125">
    <property type="entry name" value="SER_THR_PHOSPHATASE"/>
    <property type="match status" value="1"/>
</dbReference>